<protein>
    <submittedName>
        <fullName evidence="5">Trehalose repressor</fullName>
    </submittedName>
</protein>
<keyword evidence="1" id="KW-0805">Transcription regulation</keyword>
<name>A0A3N3DW45_9VIBR</name>
<dbReference type="Pfam" id="PF13377">
    <property type="entry name" value="Peripla_BP_3"/>
    <property type="match status" value="1"/>
</dbReference>
<evidence type="ECO:0000256" key="1">
    <source>
        <dbReference type="ARBA" id="ARBA00023015"/>
    </source>
</evidence>
<evidence type="ECO:0000256" key="2">
    <source>
        <dbReference type="ARBA" id="ARBA00023125"/>
    </source>
</evidence>
<dbReference type="Gene3D" id="3.40.50.2300">
    <property type="match status" value="2"/>
</dbReference>
<dbReference type="SMART" id="SM00354">
    <property type="entry name" value="HTH_LACI"/>
    <property type="match status" value="1"/>
</dbReference>
<organism evidence="5 6">
    <name type="scientific">Vibrio ponticus</name>
    <dbReference type="NCBI Taxonomy" id="265668"/>
    <lineage>
        <taxon>Bacteria</taxon>
        <taxon>Pseudomonadati</taxon>
        <taxon>Pseudomonadota</taxon>
        <taxon>Gammaproteobacteria</taxon>
        <taxon>Vibrionales</taxon>
        <taxon>Vibrionaceae</taxon>
        <taxon>Vibrio</taxon>
    </lineage>
</organism>
<evidence type="ECO:0000259" key="4">
    <source>
        <dbReference type="PROSITE" id="PS50932"/>
    </source>
</evidence>
<reference evidence="5 6" key="1">
    <citation type="submission" date="2018-11" db="EMBL/GenBank/DDBJ databases">
        <title>Vibrio ponticus strain CAIM 1751 pathogenic for the snapper Lutjanus guttatus.</title>
        <authorList>
            <person name="Soto-Rodriguez S."/>
            <person name="Lozano-Olvera R."/>
            <person name="Gomez-Gil B."/>
        </authorList>
    </citation>
    <scope>NUCLEOTIDE SEQUENCE [LARGE SCALE GENOMIC DNA]</scope>
    <source>
        <strain evidence="5 6">CAIM 1751</strain>
    </source>
</reference>
<dbReference type="Proteomes" id="UP000278792">
    <property type="component" value="Unassembled WGS sequence"/>
</dbReference>
<dbReference type="PANTHER" id="PTHR30146:SF109">
    <property type="entry name" value="HTH-TYPE TRANSCRIPTIONAL REGULATOR GALS"/>
    <property type="match status" value="1"/>
</dbReference>
<dbReference type="SUPFAM" id="SSF53822">
    <property type="entry name" value="Periplasmic binding protein-like I"/>
    <property type="match status" value="1"/>
</dbReference>
<evidence type="ECO:0000313" key="5">
    <source>
        <dbReference type="EMBL" id="ROV58713.1"/>
    </source>
</evidence>
<dbReference type="SUPFAM" id="SSF47413">
    <property type="entry name" value="lambda repressor-like DNA-binding domains"/>
    <property type="match status" value="1"/>
</dbReference>
<dbReference type="CDD" id="cd01542">
    <property type="entry name" value="PBP1_TreR-like"/>
    <property type="match status" value="1"/>
</dbReference>
<dbReference type="GO" id="GO:0003700">
    <property type="term" value="F:DNA-binding transcription factor activity"/>
    <property type="evidence" value="ECO:0007669"/>
    <property type="project" value="TreeGrafter"/>
</dbReference>
<dbReference type="InterPro" id="IPR046335">
    <property type="entry name" value="LacI/GalR-like_sensor"/>
</dbReference>
<gene>
    <name evidence="5" type="ORF">EGH82_17185</name>
</gene>
<dbReference type="InterPro" id="IPR010982">
    <property type="entry name" value="Lambda_DNA-bd_dom_sf"/>
</dbReference>
<dbReference type="RefSeq" id="WP_123783010.1">
    <property type="nucleotide sequence ID" value="NZ_RKIK01000066.1"/>
</dbReference>
<dbReference type="PROSITE" id="PS50932">
    <property type="entry name" value="HTH_LACI_2"/>
    <property type="match status" value="1"/>
</dbReference>
<dbReference type="InterPro" id="IPR028082">
    <property type="entry name" value="Peripla_BP_I"/>
</dbReference>
<comment type="caution">
    <text evidence="5">The sequence shown here is derived from an EMBL/GenBank/DDBJ whole genome shotgun (WGS) entry which is preliminary data.</text>
</comment>
<evidence type="ECO:0000313" key="6">
    <source>
        <dbReference type="Proteomes" id="UP000278792"/>
    </source>
</evidence>
<accession>A0A3N3DW45</accession>
<dbReference type="InterPro" id="IPR000843">
    <property type="entry name" value="HTH_LacI"/>
</dbReference>
<keyword evidence="3" id="KW-0804">Transcription</keyword>
<dbReference type="PANTHER" id="PTHR30146">
    <property type="entry name" value="LACI-RELATED TRANSCRIPTIONAL REPRESSOR"/>
    <property type="match status" value="1"/>
</dbReference>
<dbReference type="GO" id="GO:0000976">
    <property type="term" value="F:transcription cis-regulatory region binding"/>
    <property type="evidence" value="ECO:0007669"/>
    <property type="project" value="TreeGrafter"/>
</dbReference>
<proteinExistence type="predicted"/>
<dbReference type="Gene3D" id="1.10.260.40">
    <property type="entry name" value="lambda repressor-like DNA-binding domains"/>
    <property type="match status" value="1"/>
</dbReference>
<sequence length="345" mass="37719">MPTIKEIAQLAESSISSVSRVINNSGYVGEEARKRIQKVLDETGYRPNALAKALHSKRSQTIGVILPKINATSSGENIAGIDQYYADKGYSIILGNTNHSVDKEVEFLDLFAEKQVDGIILIATTITPEHEAKIKKLRVPLVVMGQTATDGSPSVLFDEISAAKDMMAHLVALNHQRIAFIGVSELDISVGQKRKQGYLESLAAHGMQAKPEWMSIGDFSVESGYKACETIFTNSQTKPDSIFAVNDKMAIGAINYLLENGYRVPQDISVCGVGGGAMSAYYNPKITSLVYDFHESGRMAAELLHGLIEKTQTIAKNHISFVPYSLAKRDSTKQKSTEQKSTEQK</sequence>
<dbReference type="EMBL" id="RKIK01000066">
    <property type="protein sequence ID" value="ROV58713.1"/>
    <property type="molecule type" value="Genomic_DNA"/>
</dbReference>
<feature type="domain" description="HTH lacI-type" evidence="4">
    <location>
        <begin position="2"/>
        <end position="56"/>
    </location>
</feature>
<dbReference type="CDD" id="cd01392">
    <property type="entry name" value="HTH_LacI"/>
    <property type="match status" value="1"/>
</dbReference>
<dbReference type="AlphaFoldDB" id="A0A3N3DW45"/>
<evidence type="ECO:0000256" key="3">
    <source>
        <dbReference type="ARBA" id="ARBA00023163"/>
    </source>
</evidence>
<keyword evidence="2" id="KW-0238">DNA-binding</keyword>
<dbReference type="Pfam" id="PF00356">
    <property type="entry name" value="LacI"/>
    <property type="match status" value="1"/>
</dbReference>